<feature type="domain" description="Chitin-binding type-1" evidence="6">
    <location>
        <begin position="362"/>
        <end position="408"/>
    </location>
</feature>
<evidence type="ECO:0000256" key="1">
    <source>
        <dbReference type="ARBA" id="ARBA00022669"/>
    </source>
</evidence>
<comment type="caution">
    <text evidence="3">Lacks conserved residue(s) required for the propagation of feature annotation.</text>
</comment>
<dbReference type="CDD" id="cd11618">
    <property type="entry name" value="ChtBD1_1"/>
    <property type="match status" value="3"/>
</dbReference>
<dbReference type="AlphaFoldDB" id="A0A9P4J8T1"/>
<name>A0A9P4J8T1_9PEZI</name>
<feature type="disulfide bond" evidence="3">
    <location>
        <begin position="471"/>
        <end position="485"/>
    </location>
</feature>
<feature type="chain" id="PRO_5040105604" evidence="5">
    <location>
        <begin position="23"/>
        <end position="503"/>
    </location>
</feature>
<dbReference type="PANTHER" id="PTHR47849">
    <property type="entry name" value="CHITIN-BINDING LECTIN 1"/>
    <property type="match status" value="1"/>
</dbReference>
<feature type="disulfide bond" evidence="3">
    <location>
        <begin position="288"/>
        <end position="302"/>
    </location>
</feature>
<feature type="compositionally biased region" description="Low complexity" evidence="4">
    <location>
        <begin position="215"/>
        <end position="231"/>
    </location>
</feature>
<sequence>MGSIFSPKTFVTFAAFCLLAQGDTVTITKKICPTPTARTTTTTVQSTVFVYPSGWSDSTVNGGTPFVISLFQGGSGPYKRDTTHAAASYLLANGNTTTEYTQAAQYQIVGGQLQLTDGTLLSTNPDTPSMPFLASDNIGSITKTFTCINGSLIWTNTAFNKGYAQFYTNPVNQPSNARTLISFNSLMGYDTEWGLVSLAPQPVPQSGGGSLSGYTHSTTATETPPASASTSGLADISGGLSHYTHGSPTTVSASTSQSTLPTPGSGSPDGSCGHYNGFTCVGAFSGTCCSAYGFCGTGDLYCGAGCQPGYGSCGGSDSGTSTTSVFVSTNLTATPINTVSTSQISVVTTSTPTTTPGSLTPDGSCGGSNGYTCIGAFSGSCCSPFGFCGSGAGYCDTGCQADYGLCDSTGYESSTKTWPTTSQVSIPSGKITIVTTSSVTSPTPTPGGLTPDGSCGGANGYTCIGAFSGSCCSGFGFCGSGEGYCDAGCQPAYGTCHNGSKWT</sequence>
<dbReference type="Pfam" id="PF25485">
    <property type="entry name" value="DUF7908"/>
    <property type="match status" value="1"/>
</dbReference>
<feature type="compositionally biased region" description="Polar residues" evidence="4">
    <location>
        <begin position="246"/>
        <end position="265"/>
    </location>
</feature>
<dbReference type="GO" id="GO:0008061">
    <property type="term" value="F:chitin binding"/>
    <property type="evidence" value="ECO:0007669"/>
    <property type="project" value="UniProtKB-UniRule"/>
</dbReference>
<keyword evidence="2 3" id="KW-1015">Disulfide bond</keyword>
<evidence type="ECO:0000313" key="7">
    <source>
        <dbReference type="EMBL" id="KAF2157447.1"/>
    </source>
</evidence>
<dbReference type="PROSITE" id="PS50941">
    <property type="entry name" value="CHIT_BIND_I_2"/>
    <property type="match status" value="3"/>
</dbReference>
<dbReference type="SMART" id="SM00270">
    <property type="entry name" value="ChtBD1"/>
    <property type="match status" value="3"/>
</dbReference>
<dbReference type="InterPro" id="IPR036861">
    <property type="entry name" value="Endochitinase-like_sf"/>
</dbReference>
<evidence type="ECO:0000256" key="3">
    <source>
        <dbReference type="PROSITE-ProRule" id="PRU00261"/>
    </source>
</evidence>
<evidence type="ECO:0000259" key="6">
    <source>
        <dbReference type="PROSITE" id="PS50941"/>
    </source>
</evidence>
<keyword evidence="8" id="KW-1185">Reference proteome</keyword>
<dbReference type="EMBL" id="ML996081">
    <property type="protein sequence ID" value="KAF2157447.1"/>
    <property type="molecule type" value="Genomic_DNA"/>
</dbReference>
<feature type="region of interest" description="Disordered" evidence="4">
    <location>
        <begin position="204"/>
        <end position="232"/>
    </location>
</feature>
<dbReference type="Proteomes" id="UP000799439">
    <property type="component" value="Unassembled WGS sequence"/>
</dbReference>
<feature type="region of interest" description="Disordered" evidence="4">
    <location>
        <begin position="246"/>
        <end position="267"/>
    </location>
</feature>
<dbReference type="PANTHER" id="PTHR47849:SF8">
    <property type="entry name" value="LECTIN"/>
    <property type="match status" value="1"/>
</dbReference>
<dbReference type="InterPro" id="IPR001002">
    <property type="entry name" value="Chitin-bd_1"/>
</dbReference>
<protein>
    <submittedName>
        <fullName evidence="7">Carbohydrate-binding module family 18 protein</fullName>
    </submittedName>
</protein>
<dbReference type="SUPFAM" id="SSF57016">
    <property type="entry name" value="Plant lectins/antimicrobial peptides"/>
    <property type="match status" value="3"/>
</dbReference>
<dbReference type="OrthoDB" id="5985073at2759"/>
<accession>A0A9P4J8T1</accession>
<feature type="disulfide bond" evidence="3">
    <location>
        <begin position="381"/>
        <end position="395"/>
    </location>
</feature>
<reference evidence="7" key="1">
    <citation type="journal article" date="2020" name="Stud. Mycol.">
        <title>101 Dothideomycetes genomes: a test case for predicting lifestyles and emergence of pathogens.</title>
        <authorList>
            <person name="Haridas S."/>
            <person name="Albert R."/>
            <person name="Binder M."/>
            <person name="Bloem J."/>
            <person name="Labutti K."/>
            <person name="Salamov A."/>
            <person name="Andreopoulos B."/>
            <person name="Baker S."/>
            <person name="Barry K."/>
            <person name="Bills G."/>
            <person name="Bluhm B."/>
            <person name="Cannon C."/>
            <person name="Castanera R."/>
            <person name="Culley D."/>
            <person name="Daum C."/>
            <person name="Ezra D."/>
            <person name="Gonzalez J."/>
            <person name="Henrissat B."/>
            <person name="Kuo A."/>
            <person name="Liang C."/>
            <person name="Lipzen A."/>
            <person name="Lutzoni F."/>
            <person name="Magnuson J."/>
            <person name="Mondo S."/>
            <person name="Nolan M."/>
            <person name="Ohm R."/>
            <person name="Pangilinan J."/>
            <person name="Park H.-J."/>
            <person name="Ramirez L."/>
            <person name="Alfaro M."/>
            <person name="Sun H."/>
            <person name="Tritt A."/>
            <person name="Yoshinaga Y."/>
            <person name="Zwiers L.-H."/>
            <person name="Turgeon B."/>
            <person name="Goodwin S."/>
            <person name="Spatafora J."/>
            <person name="Crous P."/>
            <person name="Grigoriev I."/>
        </authorList>
    </citation>
    <scope>NUCLEOTIDE SEQUENCE</scope>
    <source>
        <strain evidence="7">CBS 260.36</strain>
    </source>
</reference>
<feature type="domain" description="Chitin-binding type-1" evidence="6">
    <location>
        <begin position="269"/>
        <end position="315"/>
    </location>
</feature>
<evidence type="ECO:0000256" key="5">
    <source>
        <dbReference type="SAM" id="SignalP"/>
    </source>
</evidence>
<keyword evidence="5" id="KW-0732">Signal</keyword>
<feature type="domain" description="Chitin-binding type-1" evidence="6">
    <location>
        <begin position="452"/>
        <end position="498"/>
    </location>
</feature>
<comment type="caution">
    <text evidence="7">The sequence shown here is derived from an EMBL/GenBank/DDBJ whole genome shotgun (WGS) entry which is preliminary data.</text>
</comment>
<gene>
    <name evidence="7" type="ORF">K461DRAFT_18442</name>
</gene>
<evidence type="ECO:0000256" key="4">
    <source>
        <dbReference type="SAM" id="MobiDB-lite"/>
    </source>
</evidence>
<proteinExistence type="predicted"/>
<dbReference type="Gene3D" id="3.30.60.10">
    <property type="entry name" value="Endochitinase-like"/>
    <property type="match status" value="3"/>
</dbReference>
<dbReference type="InterPro" id="IPR057230">
    <property type="entry name" value="DUF7908"/>
</dbReference>
<feature type="signal peptide" evidence="5">
    <location>
        <begin position="1"/>
        <end position="22"/>
    </location>
</feature>
<evidence type="ECO:0000256" key="2">
    <source>
        <dbReference type="ARBA" id="ARBA00023157"/>
    </source>
</evidence>
<keyword evidence="1 3" id="KW-0147">Chitin-binding</keyword>
<organism evidence="7 8">
    <name type="scientific">Myriangium duriaei CBS 260.36</name>
    <dbReference type="NCBI Taxonomy" id="1168546"/>
    <lineage>
        <taxon>Eukaryota</taxon>
        <taxon>Fungi</taxon>
        <taxon>Dikarya</taxon>
        <taxon>Ascomycota</taxon>
        <taxon>Pezizomycotina</taxon>
        <taxon>Dothideomycetes</taxon>
        <taxon>Dothideomycetidae</taxon>
        <taxon>Myriangiales</taxon>
        <taxon>Myriangiaceae</taxon>
        <taxon>Myriangium</taxon>
    </lineage>
</organism>
<evidence type="ECO:0000313" key="8">
    <source>
        <dbReference type="Proteomes" id="UP000799439"/>
    </source>
</evidence>